<proteinExistence type="predicted"/>
<sequence length="392" mass="44580">MSNEQIHKLLKEFRRLRLERGITAEQLESRLILGTGWIEDIEEGNVSITLEMFFALLKETGITLNDISSAVLDNTNEIEVPRAIRAEQHGKNLKVLFKYAKFDSQYLLHNASLEQFNQVLKCLRDGLSRLVTADEQKKEAIKTESVASAFKLAVTLWPKANPSDLWWFVVYRAYLDQFNHPSIYSRMSFEQSWKRTGGWALEEVLVRHYGPALREVGINLFIASKDQRIRLLSQANISERLEADKADVLLTGIIDGVEIFFGIVHVKASFAERRTDDVPMSKALVDAGYVSPLWTMDCKSSPSVNPNNKGELGAVKTKTLDVRSAKRKDIEDDGYFSACFSYNTNTIATPESQDAAARIFVCNFASPDADDFFNYINERWQIFKKDLKATQK</sequence>
<dbReference type="InterPro" id="IPR010982">
    <property type="entry name" value="Lambda_DNA-bd_dom_sf"/>
</dbReference>
<reference evidence="3" key="1">
    <citation type="journal article" date="2018" name="Front. Microbiol.">
        <title>Genome-Based Analysis Reveals the Taxonomy and Diversity of the Family Idiomarinaceae.</title>
        <authorList>
            <person name="Liu Y."/>
            <person name="Lai Q."/>
            <person name="Shao Z."/>
        </authorList>
    </citation>
    <scope>NUCLEOTIDE SEQUENCE [LARGE SCALE GENOMIC DNA]</scope>
    <source>
        <strain evidence="3">PIM1</strain>
    </source>
</reference>
<dbReference type="CDD" id="cd22309">
    <property type="entry name" value="AgeI-like"/>
    <property type="match status" value="1"/>
</dbReference>
<dbReference type="RefSeq" id="WP_126760428.1">
    <property type="nucleotide sequence ID" value="NZ_PIPZ01000005.1"/>
</dbReference>
<dbReference type="Gene3D" id="1.10.260.40">
    <property type="entry name" value="lambda repressor-like DNA-binding domains"/>
    <property type="match status" value="1"/>
</dbReference>
<dbReference type="PROSITE" id="PS50943">
    <property type="entry name" value="HTH_CROC1"/>
    <property type="match status" value="1"/>
</dbReference>
<gene>
    <name evidence="2" type="ORF">CWI76_11135</name>
</gene>
<dbReference type="CDD" id="cd00093">
    <property type="entry name" value="HTH_XRE"/>
    <property type="match status" value="1"/>
</dbReference>
<evidence type="ECO:0000313" key="3">
    <source>
        <dbReference type="Proteomes" id="UP000288127"/>
    </source>
</evidence>
<accession>A0A432YCE7</accession>
<evidence type="ECO:0000313" key="2">
    <source>
        <dbReference type="EMBL" id="RUO58670.1"/>
    </source>
</evidence>
<organism evidence="2 3">
    <name type="scientific">Pseudidiomarina marina</name>
    <dbReference type="NCBI Taxonomy" id="502366"/>
    <lineage>
        <taxon>Bacteria</taxon>
        <taxon>Pseudomonadati</taxon>
        <taxon>Pseudomonadota</taxon>
        <taxon>Gammaproteobacteria</taxon>
        <taxon>Alteromonadales</taxon>
        <taxon>Idiomarinaceae</taxon>
        <taxon>Pseudidiomarina</taxon>
    </lineage>
</organism>
<dbReference type="SUPFAM" id="SSF47413">
    <property type="entry name" value="lambda repressor-like DNA-binding domains"/>
    <property type="match status" value="1"/>
</dbReference>
<dbReference type="OrthoDB" id="5957901at2"/>
<dbReference type="Proteomes" id="UP000288127">
    <property type="component" value="Unassembled WGS sequence"/>
</dbReference>
<keyword evidence="3" id="KW-1185">Reference proteome</keyword>
<evidence type="ECO:0000259" key="1">
    <source>
        <dbReference type="PROSITE" id="PS50943"/>
    </source>
</evidence>
<dbReference type="AlphaFoldDB" id="A0A432YCE7"/>
<dbReference type="SMART" id="SM00530">
    <property type="entry name" value="HTH_XRE"/>
    <property type="match status" value="1"/>
</dbReference>
<dbReference type="EMBL" id="PIPZ01000005">
    <property type="protein sequence ID" value="RUO58670.1"/>
    <property type="molecule type" value="Genomic_DNA"/>
</dbReference>
<comment type="caution">
    <text evidence="2">The sequence shown here is derived from an EMBL/GenBank/DDBJ whole genome shotgun (WGS) entry which is preliminary data.</text>
</comment>
<dbReference type="InterPro" id="IPR001387">
    <property type="entry name" value="Cro/C1-type_HTH"/>
</dbReference>
<dbReference type="GO" id="GO:0003677">
    <property type="term" value="F:DNA binding"/>
    <property type="evidence" value="ECO:0007669"/>
    <property type="project" value="InterPro"/>
</dbReference>
<protein>
    <recommendedName>
        <fullName evidence="1">HTH cro/C1-type domain-containing protein</fullName>
    </recommendedName>
</protein>
<name>A0A432YCE7_9GAMM</name>
<feature type="domain" description="HTH cro/C1-type" evidence="1">
    <location>
        <begin position="13"/>
        <end position="67"/>
    </location>
</feature>